<dbReference type="Pfam" id="PF22384">
    <property type="entry name" value="PBP2_Ca3427_like"/>
    <property type="match status" value="1"/>
</dbReference>
<dbReference type="SUPFAM" id="SSF53850">
    <property type="entry name" value="Periplasmic binding protein-like II"/>
    <property type="match status" value="1"/>
</dbReference>
<dbReference type="EMBL" id="MAAX01000113">
    <property type="protein sequence ID" value="OUS14907.1"/>
    <property type="molecule type" value="Genomic_DNA"/>
</dbReference>
<evidence type="ECO:0000256" key="1">
    <source>
        <dbReference type="ARBA" id="ARBA00004418"/>
    </source>
</evidence>
<dbReference type="RefSeq" id="WP_303686760.1">
    <property type="nucleotide sequence ID" value="NZ_CAJXYO010000033.1"/>
</dbReference>
<comment type="caution">
    <text evidence="5">The sequence shown here is derived from an EMBL/GenBank/DDBJ whole genome shotgun (WGS) entry which is preliminary data.</text>
</comment>
<proteinExistence type="inferred from homology"/>
<evidence type="ECO:0000313" key="6">
    <source>
        <dbReference type="Proteomes" id="UP000196102"/>
    </source>
</evidence>
<dbReference type="Proteomes" id="UP000196102">
    <property type="component" value="Unassembled WGS sequence"/>
</dbReference>
<reference evidence="6" key="1">
    <citation type="journal article" date="2017" name="Proc. Natl. Acad. Sci. U.S.A.">
        <title>Simulation of Deepwater Horizon oil plume reveals substrate specialization within a complex community of hydrocarbon-degraders.</title>
        <authorList>
            <person name="Hu P."/>
            <person name="Dubinsky E.A."/>
            <person name="Probst A.J."/>
            <person name="Wang J."/>
            <person name="Sieber C.M.K."/>
            <person name="Tom L.M."/>
            <person name="Gardinali P."/>
            <person name="Banfield J.F."/>
            <person name="Atlas R.M."/>
            <person name="Andersen G.L."/>
        </authorList>
    </citation>
    <scope>NUCLEOTIDE SEQUENCE [LARGE SCALE GENOMIC DNA]</scope>
</reference>
<accession>A0A1Z8AX54</accession>
<protein>
    <submittedName>
        <fullName evidence="5">ABC transporter substrate-binding protein</fullName>
    </submittedName>
</protein>
<evidence type="ECO:0000313" key="5">
    <source>
        <dbReference type="EMBL" id="OUS14907.1"/>
    </source>
</evidence>
<keyword evidence="3" id="KW-0732">Signal</keyword>
<dbReference type="GO" id="GO:0042597">
    <property type="term" value="C:periplasmic space"/>
    <property type="evidence" value="ECO:0007669"/>
    <property type="project" value="UniProtKB-SubCell"/>
</dbReference>
<feature type="domain" description="Ca3427-like PBP 2" evidence="4">
    <location>
        <begin position="98"/>
        <end position="183"/>
    </location>
</feature>
<dbReference type="PANTHER" id="PTHR30024">
    <property type="entry name" value="ALIPHATIC SULFONATES-BINDING PROTEIN-RELATED"/>
    <property type="match status" value="1"/>
</dbReference>
<gene>
    <name evidence="5" type="ORF">A9Q93_07330</name>
</gene>
<dbReference type="CDD" id="cd13637">
    <property type="entry name" value="PBP2_Ca3427_like"/>
    <property type="match status" value="1"/>
</dbReference>
<dbReference type="Gene3D" id="3.40.190.10">
    <property type="entry name" value="Periplasmic binding protein-like II"/>
    <property type="match status" value="2"/>
</dbReference>
<sequence>MDKKTTIKIGGVPEHFNLPWHLAIEDNAFAKAGIDLIWEDIPEGTGRMSKLLREEKLDVACILTDGIVKDIVAGNKSKILQVYVSSPLLWGVHAPGSIEADRTEQLEDGKIAISRYGSGSHLMSYLLAKKHGWDTDEIEFELINTLDGAVEALSANKAQLFLWERYMTQPIVDQGIFKRLETIATPWPSFVIAATEQCIKEKEEALSKMLYIINTYTADFKYIPSIDKTIASHYDLQVGDVQQWLLRTEFSDDQLWESTVDTILEEFTAVGIIERKVALKDLIYDLSKFDEEE</sequence>
<comment type="subcellular location">
    <subcellularLocation>
        <location evidence="1">Periplasm</location>
    </subcellularLocation>
</comment>
<evidence type="ECO:0000256" key="2">
    <source>
        <dbReference type="ARBA" id="ARBA00010742"/>
    </source>
</evidence>
<organism evidence="5 6">
    <name type="scientific">Nonlabens dokdonensis</name>
    <dbReference type="NCBI Taxonomy" id="328515"/>
    <lineage>
        <taxon>Bacteria</taxon>
        <taxon>Pseudomonadati</taxon>
        <taxon>Bacteroidota</taxon>
        <taxon>Flavobacteriia</taxon>
        <taxon>Flavobacteriales</taxon>
        <taxon>Flavobacteriaceae</taxon>
        <taxon>Nonlabens</taxon>
    </lineage>
</organism>
<dbReference type="AlphaFoldDB" id="A0A1Z8AX54"/>
<comment type="similarity">
    <text evidence="2">Belongs to the bacterial solute-binding protein SsuA/TauA family.</text>
</comment>
<dbReference type="InterPro" id="IPR054364">
    <property type="entry name" value="Ca3427-like_PBP2"/>
</dbReference>
<name>A0A1Z8AX54_9FLAO</name>
<evidence type="ECO:0000259" key="4">
    <source>
        <dbReference type="Pfam" id="PF22384"/>
    </source>
</evidence>
<dbReference type="PANTHER" id="PTHR30024:SF47">
    <property type="entry name" value="TAURINE-BINDING PERIPLASMIC PROTEIN"/>
    <property type="match status" value="1"/>
</dbReference>
<evidence type="ECO:0000256" key="3">
    <source>
        <dbReference type="ARBA" id="ARBA00022729"/>
    </source>
</evidence>